<evidence type="ECO:0000256" key="1">
    <source>
        <dbReference type="SAM" id="MobiDB-lite"/>
    </source>
</evidence>
<organism evidence="2 3">
    <name type="scientific">Canariomyces notabilis</name>
    <dbReference type="NCBI Taxonomy" id="2074819"/>
    <lineage>
        <taxon>Eukaryota</taxon>
        <taxon>Fungi</taxon>
        <taxon>Dikarya</taxon>
        <taxon>Ascomycota</taxon>
        <taxon>Pezizomycotina</taxon>
        <taxon>Sordariomycetes</taxon>
        <taxon>Sordariomycetidae</taxon>
        <taxon>Sordariales</taxon>
        <taxon>Chaetomiaceae</taxon>
        <taxon>Canariomyces</taxon>
    </lineage>
</organism>
<dbReference type="Proteomes" id="UP001302812">
    <property type="component" value="Unassembled WGS sequence"/>
</dbReference>
<feature type="region of interest" description="Disordered" evidence="1">
    <location>
        <begin position="1"/>
        <end position="92"/>
    </location>
</feature>
<gene>
    <name evidence="2" type="ORF">N656DRAFT_788398</name>
</gene>
<reference evidence="2" key="2">
    <citation type="submission" date="2023-05" db="EMBL/GenBank/DDBJ databases">
        <authorList>
            <consortium name="Lawrence Berkeley National Laboratory"/>
            <person name="Steindorff A."/>
            <person name="Hensen N."/>
            <person name="Bonometti L."/>
            <person name="Westerberg I."/>
            <person name="Brannstrom I.O."/>
            <person name="Guillou S."/>
            <person name="Cros-Aarteil S."/>
            <person name="Calhoun S."/>
            <person name="Haridas S."/>
            <person name="Kuo A."/>
            <person name="Mondo S."/>
            <person name="Pangilinan J."/>
            <person name="Riley R."/>
            <person name="Labutti K."/>
            <person name="Andreopoulos B."/>
            <person name="Lipzen A."/>
            <person name="Chen C."/>
            <person name="Yanf M."/>
            <person name="Daum C."/>
            <person name="Ng V."/>
            <person name="Clum A."/>
            <person name="Ohm R."/>
            <person name="Martin F."/>
            <person name="Silar P."/>
            <person name="Natvig D."/>
            <person name="Lalanne C."/>
            <person name="Gautier V."/>
            <person name="Ament-Velasquez S.L."/>
            <person name="Kruys A."/>
            <person name="Hutchinson M.I."/>
            <person name="Powell A.J."/>
            <person name="Barry K."/>
            <person name="Miller A.N."/>
            <person name="Grigoriev I.V."/>
            <person name="Debuchy R."/>
            <person name="Gladieux P."/>
            <person name="Thoren M.H."/>
            <person name="Johannesson H."/>
        </authorList>
    </citation>
    <scope>NUCLEOTIDE SEQUENCE</scope>
    <source>
        <strain evidence="2">CBS 508.74</strain>
    </source>
</reference>
<evidence type="ECO:0008006" key="4">
    <source>
        <dbReference type="Google" id="ProtNLM"/>
    </source>
</evidence>
<dbReference type="EMBL" id="MU853337">
    <property type="protein sequence ID" value="KAK4114149.1"/>
    <property type="molecule type" value="Genomic_DNA"/>
</dbReference>
<feature type="compositionally biased region" description="Pro residues" evidence="1">
    <location>
        <begin position="72"/>
        <end position="81"/>
    </location>
</feature>
<accession>A0AAN6TGQ4</accession>
<dbReference type="RefSeq" id="XP_064671719.1">
    <property type="nucleotide sequence ID" value="XM_064816690.1"/>
</dbReference>
<feature type="compositionally biased region" description="Basic and acidic residues" evidence="1">
    <location>
        <begin position="274"/>
        <end position="295"/>
    </location>
</feature>
<protein>
    <recommendedName>
        <fullName evidence="4">WW domain-containing protein</fullName>
    </recommendedName>
</protein>
<proteinExistence type="predicted"/>
<name>A0AAN6TGQ4_9PEZI</name>
<evidence type="ECO:0000313" key="2">
    <source>
        <dbReference type="EMBL" id="KAK4114149.1"/>
    </source>
</evidence>
<feature type="compositionally biased region" description="Basic and acidic residues" evidence="1">
    <location>
        <begin position="302"/>
        <end position="313"/>
    </location>
</feature>
<feature type="region of interest" description="Disordered" evidence="1">
    <location>
        <begin position="274"/>
        <end position="313"/>
    </location>
</feature>
<reference evidence="2" key="1">
    <citation type="journal article" date="2023" name="Mol. Phylogenet. Evol.">
        <title>Genome-scale phylogeny and comparative genomics of the fungal order Sordariales.</title>
        <authorList>
            <person name="Hensen N."/>
            <person name="Bonometti L."/>
            <person name="Westerberg I."/>
            <person name="Brannstrom I.O."/>
            <person name="Guillou S."/>
            <person name="Cros-Aarteil S."/>
            <person name="Calhoun S."/>
            <person name="Haridas S."/>
            <person name="Kuo A."/>
            <person name="Mondo S."/>
            <person name="Pangilinan J."/>
            <person name="Riley R."/>
            <person name="LaButti K."/>
            <person name="Andreopoulos B."/>
            <person name="Lipzen A."/>
            <person name="Chen C."/>
            <person name="Yan M."/>
            <person name="Daum C."/>
            <person name="Ng V."/>
            <person name="Clum A."/>
            <person name="Steindorff A."/>
            <person name="Ohm R.A."/>
            <person name="Martin F."/>
            <person name="Silar P."/>
            <person name="Natvig D.O."/>
            <person name="Lalanne C."/>
            <person name="Gautier V."/>
            <person name="Ament-Velasquez S.L."/>
            <person name="Kruys A."/>
            <person name="Hutchinson M.I."/>
            <person name="Powell A.J."/>
            <person name="Barry K."/>
            <person name="Miller A.N."/>
            <person name="Grigoriev I.V."/>
            <person name="Debuchy R."/>
            <person name="Gladieux P."/>
            <person name="Hiltunen Thoren M."/>
            <person name="Johannesson H."/>
        </authorList>
    </citation>
    <scope>NUCLEOTIDE SEQUENCE</scope>
    <source>
        <strain evidence="2">CBS 508.74</strain>
    </source>
</reference>
<dbReference type="AlphaFoldDB" id="A0AAN6TGQ4"/>
<keyword evidence="3" id="KW-1185">Reference proteome</keyword>
<sequence>MPSTDEAPAVASEARPASGSRSPSPSPSDAHSEGEYTGSDRSTPEPSADNKTQPPLPDEPVPEGQAGDTAAPPLPNEPVPEQPEDDGWEYHWNPNDQSYWFWNRFTGIWQKENPRVPSDYTTPATAPGAATTTTFSSATAAATIATAAPGVDSKTTVLSNPASIAGGYNPAIHGSYDENAWYAQNLRATTTTTTGGTPPFIPATHDTTTATTTYTYTSGNPEYGAEYATEAFFNRHTGQWQLPEQGAERHSDEAKARRQMRAYFDVDAAANMHDGRSVKAERSGIKPTRAELKAFKERRRQKKEEKRRAWLRD</sequence>
<feature type="compositionally biased region" description="Low complexity" evidence="1">
    <location>
        <begin position="11"/>
        <end position="29"/>
    </location>
</feature>
<feature type="compositionally biased region" description="Polar residues" evidence="1">
    <location>
        <begin position="39"/>
        <end position="53"/>
    </location>
</feature>
<comment type="caution">
    <text evidence="2">The sequence shown here is derived from an EMBL/GenBank/DDBJ whole genome shotgun (WGS) entry which is preliminary data.</text>
</comment>
<evidence type="ECO:0000313" key="3">
    <source>
        <dbReference type="Proteomes" id="UP001302812"/>
    </source>
</evidence>
<dbReference type="GeneID" id="89940815"/>